<feature type="transmembrane region" description="Helical" evidence="1">
    <location>
        <begin position="162"/>
        <end position="180"/>
    </location>
</feature>
<protein>
    <submittedName>
        <fullName evidence="2">Uncharacterized protein</fullName>
    </submittedName>
</protein>
<feature type="transmembrane region" description="Helical" evidence="1">
    <location>
        <begin position="112"/>
        <end position="128"/>
    </location>
</feature>
<feature type="transmembrane region" description="Helical" evidence="1">
    <location>
        <begin position="250"/>
        <end position="270"/>
    </location>
</feature>
<feature type="transmembrane region" description="Helical" evidence="1">
    <location>
        <begin position="208"/>
        <end position="230"/>
    </location>
</feature>
<evidence type="ECO:0000313" key="2">
    <source>
        <dbReference type="EMBL" id="PSB56322.1"/>
    </source>
</evidence>
<feature type="transmembrane region" description="Helical" evidence="1">
    <location>
        <begin position="84"/>
        <end position="105"/>
    </location>
</feature>
<evidence type="ECO:0000313" key="3">
    <source>
        <dbReference type="Proteomes" id="UP000238937"/>
    </source>
</evidence>
<name>A0A2T1GFJ7_9CYAN</name>
<gene>
    <name evidence="2" type="ORF">C7B77_12265</name>
</gene>
<feature type="transmembrane region" description="Helical" evidence="1">
    <location>
        <begin position="134"/>
        <end position="150"/>
    </location>
</feature>
<keyword evidence="1" id="KW-0812">Transmembrane</keyword>
<feature type="transmembrane region" description="Helical" evidence="1">
    <location>
        <begin position="57"/>
        <end position="78"/>
    </location>
</feature>
<sequence>MNLTFWGSAMILVSGLSAIAFPLTTYALTLATFGIAHVAIELRYIDSQFHSQLDPKIEIRLVLLLLSIAILRCCGIFGTIEPNIAHLLELGCGLGLVLVATHHLWTIDWRRGTLGIIIACVLGVGIVRDPIVTSIIFAIVHNLTPIGFILQRQELKSQRTLWLCGLVFGLIPLLILLYQFSPIFPLPLEANSIYLSAFIAPAWQQLSIAYPLFSAVAFIQCLHYAVVIGLFSRWTPTQTDSFIPWLAPKYFYLSICTISVIFLIAFGHSFILTRAFYGVVASIHAWLEIPLLIILTSRKQHTRTTHQISKIPD</sequence>
<feature type="transmembrane region" description="Helical" evidence="1">
    <location>
        <begin position="276"/>
        <end position="295"/>
    </location>
</feature>
<keyword evidence="1" id="KW-0472">Membrane</keyword>
<proteinExistence type="predicted"/>
<dbReference type="Proteomes" id="UP000238937">
    <property type="component" value="Unassembled WGS sequence"/>
</dbReference>
<keyword evidence="1" id="KW-1133">Transmembrane helix</keyword>
<reference evidence="2 3" key="1">
    <citation type="submission" date="2018-03" db="EMBL/GenBank/DDBJ databases">
        <title>The ancient ancestry and fast evolution of plastids.</title>
        <authorList>
            <person name="Moore K.R."/>
            <person name="Magnabosco C."/>
            <person name="Momper L."/>
            <person name="Gold D.A."/>
            <person name="Bosak T."/>
            <person name="Fournier G.P."/>
        </authorList>
    </citation>
    <scope>NUCLEOTIDE SEQUENCE [LARGE SCALE GENOMIC DNA]</scope>
    <source>
        <strain evidence="2 3">CCALA 037</strain>
    </source>
</reference>
<dbReference type="EMBL" id="PVWO01000132">
    <property type="protein sequence ID" value="PSB56322.1"/>
    <property type="molecule type" value="Genomic_DNA"/>
</dbReference>
<dbReference type="AlphaFoldDB" id="A0A2T1GFJ7"/>
<accession>A0A2T1GFJ7</accession>
<organism evidence="2 3">
    <name type="scientific">Chamaesiphon polymorphus CCALA 037</name>
    <dbReference type="NCBI Taxonomy" id="2107692"/>
    <lineage>
        <taxon>Bacteria</taxon>
        <taxon>Bacillati</taxon>
        <taxon>Cyanobacteriota</taxon>
        <taxon>Cyanophyceae</taxon>
        <taxon>Gomontiellales</taxon>
        <taxon>Chamaesiphonaceae</taxon>
        <taxon>Chamaesiphon</taxon>
    </lineage>
</organism>
<feature type="transmembrane region" description="Helical" evidence="1">
    <location>
        <begin position="28"/>
        <end position="45"/>
    </location>
</feature>
<comment type="caution">
    <text evidence="2">The sequence shown here is derived from an EMBL/GenBank/DDBJ whole genome shotgun (WGS) entry which is preliminary data.</text>
</comment>
<keyword evidence="3" id="KW-1185">Reference proteome</keyword>
<evidence type="ECO:0000256" key="1">
    <source>
        <dbReference type="SAM" id="Phobius"/>
    </source>
</evidence>